<dbReference type="AlphaFoldDB" id="A0A5C3KAN5"/>
<dbReference type="OrthoDB" id="3172935at2759"/>
<keyword evidence="2" id="KW-1185">Reference proteome</keyword>
<dbReference type="EMBL" id="ML210644">
    <property type="protein sequence ID" value="TFK16777.1"/>
    <property type="molecule type" value="Genomic_DNA"/>
</dbReference>
<accession>A0A5C3KAN5</accession>
<proteinExistence type="predicted"/>
<organism evidence="1 2">
    <name type="scientific">Coprinopsis marcescibilis</name>
    <name type="common">Agaric fungus</name>
    <name type="synonym">Psathyrella marcescibilis</name>
    <dbReference type="NCBI Taxonomy" id="230819"/>
    <lineage>
        <taxon>Eukaryota</taxon>
        <taxon>Fungi</taxon>
        <taxon>Dikarya</taxon>
        <taxon>Basidiomycota</taxon>
        <taxon>Agaricomycotina</taxon>
        <taxon>Agaricomycetes</taxon>
        <taxon>Agaricomycetidae</taxon>
        <taxon>Agaricales</taxon>
        <taxon>Agaricineae</taxon>
        <taxon>Psathyrellaceae</taxon>
        <taxon>Coprinopsis</taxon>
    </lineage>
</organism>
<dbReference type="Proteomes" id="UP000307440">
    <property type="component" value="Unassembled WGS sequence"/>
</dbReference>
<dbReference type="STRING" id="230819.A0A5C3KAN5"/>
<protein>
    <recommendedName>
        <fullName evidence="3">HAT C-terminal dimerisation domain-containing protein</fullName>
    </recommendedName>
</protein>
<evidence type="ECO:0000313" key="2">
    <source>
        <dbReference type="Proteomes" id="UP000307440"/>
    </source>
</evidence>
<feature type="non-terminal residue" evidence="1">
    <location>
        <position position="1"/>
    </location>
</feature>
<reference evidence="1 2" key="1">
    <citation type="journal article" date="2019" name="Nat. Ecol. Evol.">
        <title>Megaphylogeny resolves global patterns of mushroom evolution.</title>
        <authorList>
            <person name="Varga T."/>
            <person name="Krizsan K."/>
            <person name="Foldi C."/>
            <person name="Dima B."/>
            <person name="Sanchez-Garcia M."/>
            <person name="Sanchez-Ramirez S."/>
            <person name="Szollosi G.J."/>
            <person name="Szarkandi J.G."/>
            <person name="Papp V."/>
            <person name="Albert L."/>
            <person name="Andreopoulos W."/>
            <person name="Angelini C."/>
            <person name="Antonin V."/>
            <person name="Barry K.W."/>
            <person name="Bougher N.L."/>
            <person name="Buchanan P."/>
            <person name="Buyck B."/>
            <person name="Bense V."/>
            <person name="Catcheside P."/>
            <person name="Chovatia M."/>
            <person name="Cooper J."/>
            <person name="Damon W."/>
            <person name="Desjardin D."/>
            <person name="Finy P."/>
            <person name="Geml J."/>
            <person name="Haridas S."/>
            <person name="Hughes K."/>
            <person name="Justo A."/>
            <person name="Karasinski D."/>
            <person name="Kautmanova I."/>
            <person name="Kiss B."/>
            <person name="Kocsube S."/>
            <person name="Kotiranta H."/>
            <person name="LaButti K.M."/>
            <person name="Lechner B.E."/>
            <person name="Liimatainen K."/>
            <person name="Lipzen A."/>
            <person name="Lukacs Z."/>
            <person name="Mihaltcheva S."/>
            <person name="Morgado L.N."/>
            <person name="Niskanen T."/>
            <person name="Noordeloos M.E."/>
            <person name="Ohm R.A."/>
            <person name="Ortiz-Santana B."/>
            <person name="Ovrebo C."/>
            <person name="Racz N."/>
            <person name="Riley R."/>
            <person name="Savchenko A."/>
            <person name="Shiryaev A."/>
            <person name="Soop K."/>
            <person name="Spirin V."/>
            <person name="Szebenyi C."/>
            <person name="Tomsovsky M."/>
            <person name="Tulloss R.E."/>
            <person name="Uehling J."/>
            <person name="Grigoriev I.V."/>
            <person name="Vagvolgyi C."/>
            <person name="Papp T."/>
            <person name="Martin F.M."/>
            <person name="Miettinen O."/>
            <person name="Hibbett D.S."/>
            <person name="Nagy L.G."/>
        </authorList>
    </citation>
    <scope>NUCLEOTIDE SEQUENCE [LARGE SCALE GENOMIC DNA]</scope>
    <source>
        <strain evidence="1 2">CBS 121175</strain>
    </source>
</reference>
<sequence>SLNDSPLELLCDVYTCWSSMLLMIERFVKLKEMISKYNDLAKYKLTNNEWKCLNDYISILQVPHTCQQKLSGERTPTLHQALPLFYQMILWWKQYKHTFPDL</sequence>
<evidence type="ECO:0008006" key="3">
    <source>
        <dbReference type="Google" id="ProtNLM"/>
    </source>
</evidence>
<dbReference type="SUPFAM" id="SSF53098">
    <property type="entry name" value="Ribonuclease H-like"/>
    <property type="match status" value="1"/>
</dbReference>
<dbReference type="InterPro" id="IPR012337">
    <property type="entry name" value="RNaseH-like_sf"/>
</dbReference>
<gene>
    <name evidence="1" type="ORF">FA15DRAFT_606421</name>
</gene>
<name>A0A5C3KAN5_COPMA</name>
<evidence type="ECO:0000313" key="1">
    <source>
        <dbReference type="EMBL" id="TFK16777.1"/>
    </source>
</evidence>